<dbReference type="PANTHER" id="PTHR13271">
    <property type="entry name" value="UNCHARACTERIZED PUTATIVE METHYLTRANSFERASE"/>
    <property type="match status" value="1"/>
</dbReference>
<dbReference type="GO" id="GO:0016279">
    <property type="term" value="F:protein-lysine N-methyltransferase activity"/>
    <property type="evidence" value="ECO:0007669"/>
    <property type="project" value="TreeGrafter"/>
</dbReference>
<reference evidence="2" key="1">
    <citation type="submission" date="2016-04" db="EMBL/GenBank/DDBJ databases">
        <title>Comparative genomics of biotechnologically important yeasts.</title>
        <authorList>
            <consortium name="DOE Joint Genome Institute"/>
            <person name="Riley R."/>
            <person name="Haridas S."/>
            <person name="Wolfe K.H."/>
            <person name="Lopes M.R."/>
            <person name="Hittinger C.T."/>
            <person name="Goker M."/>
            <person name="Salamov A."/>
            <person name="Wisecaver J."/>
            <person name="Long T.M."/>
            <person name="Aerts A.L."/>
            <person name="Barry K."/>
            <person name="Choi C."/>
            <person name="Clum A."/>
            <person name="Coughlan A.Y."/>
            <person name="Deshpande S."/>
            <person name="Douglass A.P."/>
            <person name="Hanson S.J."/>
            <person name="Klenk H.-P."/>
            <person name="Labutti K."/>
            <person name="Lapidus A."/>
            <person name="Lindquist E."/>
            <person name="Lipzen A."/>
            <person name="Meier-Kolthoff J.P."/>
            <person name="Ohm R.A."/>
            <person name="Otillar R.P."/>
            <person name="Pangilinan J."/>
            <person name="Peng Y."/>
            <person name="Rokas A."/>
            <person name="Rosa C.A."/>
            <person name="Scheuner C."/>
            <person name="Sibirny A.A."/>
            <person name="Slot J.C."/>
            <person name="Stielow J.B."/>
            <person name="Sun H."/>
            <person name="Kurtzman C.P."/>
            <person name="Blackwell M."/>
            <person name="Grigoriev I.V."/>
            <person name="Jeffries T.W."/>
        </authorList>
    </citation>
    <scope>NUCLEOTIDE SEQUENCE [LARGE SCALE GENOMIC DNA]</scope>
    <source>
        <strain evidence="2">NRRL YB-2248</strain>
    </source>
</reference>
<evidence type="ECO:0008006" key="3">
    <source>
        <dbReference type="Google" id="ProtNLM"/>
    </source>
</evidence>
<evidence type="ECO:0000313" key="1">
    <source>
        <dbReference type="EMBL" id="ODV84530.1"/>
    </source>
</evidence>
<dbReference type="InterPro" id="IPR046341">
    <property type="entry name" value="SET_dom_sf"/>
</dbReference>
<dbReference type="InterPro" id="IPR050600">
    <property type="entry name" value="SETD3_SETD6_MTase"/>
</dbReference>
<accession>A0A1E4SYG9</accession>
<dbReference type="SUPFAM" id="SSF82199">
    <property type="entry name" value="SET domain"/>
    <property type="match status" value="1"/>
</dbReference>
<evidence type="ECO:0000313" key="2">
    <source>
        <dbReference type="Proteomes" id="UP000094801"/>
    </source>
</evidence>
<dbReference type="PANTHER" id="PTHR13271:SF147">
    <property type="entry name" value="PROTEIN-LYSINE N-METHYLTRANSFERASE EFM1-RELATED"/>
    <property type="match status" value="1"/>
</dbReference>
<dbReference type="AlphaFoldDB" id="A0A1E4SYG9"/>
<name>A0A1E4SYG9_9ASCO</name>
<proteinExistence type="predicted"/>
<dbReference type="GO" id="GO:0005634">
    <property type="term" value="C:nucleus"/>
    <property type="evidence" value="ECO:0007669"/>
    <property type="project" value="TreeGrafter"/>
</dbReference>
<dbReference type="Gene3D" id="3.90.1410.10">
    <property type="entry name" value="set domain protein methyltransferase, domain 1"/>
    <property type="match status" value="1"/>
</dbReference>
<sequence>MSLKIKTLVEWALNNGSTINEGISFEDVQSKGCSAILKQDIKDKTDLIKIPGSLLITPDLAIDYFGKEFTNEKTGNEQLQLFVAKLKFDSNDTSSSTTVESLDYSLKFKPYIDSLPSSDQLSGVPFYWHPAEIELLKGTDARMVMNNKFTAIVQEWKDSISQLDSNKQIKEDLKFYDDYVKGSYKIGDLKLYEFLDSKIESWTSFTAYLWSYCIFSSRAFPLILIKGSKVKYTSQAFLLPIVDLLNHENGRKVSWKFENNEFLFSSLDSDTNLKKGLELYNNYGDKTNLDLLFGYGFTIDNNEFDSTSVTVKVDEETMEAAKVAGFLDPSANVKGINFDITRSNILPSELVKFFAYLVQLTSEKGQYTLRMKLESLTQIKQILESKVAFFKNSKIESSKNLSEDVIKTVKKYKNSQKSLFQRSVDEVNKIEKQLLKEYKPLSFKTVLKNDKTFTNSLILTFGAGSYEELSQKGLLNQCLLLWIIRNYNKSHYNAVDDSIFPDFIYNTFQDVRNTIQITKEDVLEYQGLYTTLFPKLAQKIPEIYAKGDWSAKNMIIAGTVVDRIGFTRTVSNEMYLLNKIVLETV</sequence>
<protein>
    <recommendedName>
        <fullName evidence="3">SET domain-containing protein</fullName>
    </recommendedName>
</protein>
<dbReference type="Proteomes" id="UP000094801">
    <property type="component" value="Unassembled WGS sequence"/>
</dbReference>
<gene>
    <name evidence="1" type="ORF">CANARDRAFT_29068</name>
</gene>
<keyword evidence="2" id="KW-1185">Reference proteome</keyword>
<organism evidence="1 2">
    <name type="scientific">[Candida] arabinofermentans NRRL YB-2248</name>
    <dbReference type="NCBI Taxonomy" id="983967"/>
    <lineage>
        <taxon>Eukaryota</taxon>
        <taxon>Fungi</taxon>
        <taxon>Dikarya</taxon>
        <taxon>Ascomycota</taxon>
        <taxon>Saccharomycotina</taxon>
        <taxon>Pichiomycetes</taxon>
        <taxon>Pichiales</taxon>
        <taxon>Pichiaceae</taxon>
        <taxon>Ogataea</taxon>
        <taxon>Ogataea/Candida clade</taxon>
    </lineage>
</organism>
<dbReference type="EMBL" id="KV453856">
    <property type="protein sequence ID" value="ODV84530.1"/>
    <property type="molecule type" value="Genomic_DNA"/>
</dbReference>
<dbReference type="STRING" id="983967.A0A1E4SYG9"/>
<dbReference type="OrthoDB" id="42889at2759"/>